<dbReference type="GO" id="GO:0008168">
    <property type="term" value="F:methyltransferase activity"/>
    <property type="evidence" value="ECO:0007669"/>
    <property type="project" value="UniProtKB-KW"/>
</dbReference>
<sequence>MARQIPAQNLICPLDQKPLQQEGNSLRCESGHSFDIARQGYVNLLPVQKKRSKDPGDSKEMIIARQNFLSAGLYQPVSEHLNQLVKHLQPTQRSCIIDAGCGEGYYLDRLEQMLNEQTPEAEHNLIGLDISKWAVQAAAKRNKNISWMVGTNAQIPVQSESTDIIICMFGFYDLERMAEKLKPGGLVILAEAGSEHLIELRELIYSEVRRTPLPDLSDALAEQFHLVKEERLTFNPDTLDAQQIQDLMVMTPHLYRASYEGKQQAQSLTELKITADVVFRVLQKNG</sequence>
<proteinExistence type="predicted"/>
<keyword evidence="2 8" id="KW-0808">Transferase</keyword>
<dbReference type="Pfam" id="PF21302">
    <property type="entry name" value="Zn_ribbon_RlmA"/>
    <property type="match status" value="1"/>
</dbReference>
<keyword evidence="1 8" id="KW-0489">Methyltransferase</keyword>
<dbReference type="PANTHER" id="PTHR43464:SF19">
    <property type="entry name" value="UBIQUINONE BIOSYNTHESIS O-METHYLTRANSFERASE, MITOCHONDRIAL"/>
    <property type="match status" value="1"/>
</dbReference>
<evidence type="ECO:0000256" key="1">
    <source>
        <dbReference type="ARBA" id="ARBA00022603"/>
    </source>
</evidence>
<dbReference type="GO" id="GO:0032259">
    <property type="term" value="P:methylation"/>
    <property type="evidence" value="ECO:0007669"/>
    <property type="project" value="UniProtKB-KW"/>
</dbReference>
<protein>
    <submittedName>
        <fullName evidence="8">Methyltransferase domain-containing protein</fullName>
    </submittedName>
</protein>
<accession>A0A839IRD7</accession>
<evidence type="ECO:0000259" key="6">
    <source>
        <dbReference type="Pfam" id="PF13649"/>
    </source>
</evidence>
<dbReference type="SUPFAM" id="SSF53335">
    <property type="entry name" value="S-adenosyl-L-methionine-dependent methyltransferases"/>
    <property type="match status" value="1"/>
</dbReference>
<feature type="binding site" evidence="5">
    <location>
        <position position="196"/>
    </location>
    <ligand>
        <name>S-adenosyl-L-methionine</name>
        <dbReference type="ChEBI" id="CHEBI:59789"/>
    </ligand>
</feature>
<feature type="binding site" evidence="4">
    <location>
        <position position="32"/>
    </location>
    <ligand>
        <name>Zn(2+)</name>
        <dbReference type="ChEBI" id="CHEBI:29105"/>
    </ligand>
</feature>
<evidence type="ECO:0000256" key="3">
    <source>
        <dbReference type="ARBA" id="ARBA00022691"/>
    </source>
</evidence>
<dbReference type="PIRSF" id="PIRSF018249">
    <property type="entry name" value="MyrA_prd"/>
    <property type="match status" value="1"/>
</dbReference>
<dbReference type="CDD" id="cd02440">
    <property type="entry name" value="AdoMet_MTases"/>
    <property type="match status" value="1"/>
</dbReference>
<feature type="binding site" evidence="5">
    <location>
        <position position="74"/>
    </location>
    <ligand>
        <name>S-adenosyl-L-methionine</name>
        <dbReference type="ChEBI" id="CHEBI:59789"/>
    </ligand>
</feature>
<feature type="domain" description="Methyltransferase" evidence="6">
    <location>
        <begin position="96"/>
        <end position="185"/>
    </location>
</feature>
<dbReference type="PANTHER" id="PTHR43464">
    <property type="entry name" value="METHYLTRANSFERASE"/>
    <property type="match status" value="1"/>
</dbReference>
<keyword evidence="4" id="KW-0479">Metal-binding</keyword>
<comment type="caution">
    <text evidence="8">The sequence shown here is derived from an EMBL/GenBank/DDBJ whole genome shotgun (WGS) entry which is preliminary data.</text>
</comment>
<feature type="binding site" evidence="4">
    <location>
        <position position="28"/>
    </location>
    <ligand>
        <name>Zn(2+)</name>
        <dbReference type="ChEBI" id="CHEBI:29105"/>
    </ligand>
</feature>
<evidence type="ECO:0000313" key="8">
    <source>
        <dbReference type="EMBL" id="MBB1487112.1"/>
    </source>
</evidence>
<dbReference type="InterPro" id="IPR041698">
    <property type="entry name" value="Methyltransf_25"/>
</dbReference>
<dbReference type="InterPro" id="IPR029063">
    <property type="entry name" value="SAM-dependent_MTases_sf"/>
</dbReference>
<gene>
    <name evidence="8" type="ORF">H4O21_10865</name>
</gene>
<organism evidence="8 9">
    <name type="scientific">Oceanospirillum sediminis</name>
    <dbReference type="NCBI Taxonomy" id="2760088"/>
    <lineage>
        <taxon>Bacteria</taxon>
        <taxon>Pseudomonadati</taxon>
        <taxon>Pseudomonadota</taxon>
        <taxon>Gammaproteobacteria</taxon>
        <taxon>Oceanospirillales</taxon>
        <taxon>Oceanospirillaceae</taxon>
        <taxon>Oceanospirillum</taxon>
    </lineage>
</organism>
<reference evidence="8 9" key="1">
    <citation type="submission" date="2020-08" db="EMBL/GenBank/DDBJ databases">
        <title>Oceanospirillum sp. nov. isolated from marine sediment.</title>
        <authorList>
            <person name="Ji X."/>
        </authorList>
    </citation>
    <scope>NUCLEOTIDE SEQUENCE [LARGE SCALE GENOMIC DNA]</scope>
    <source>
        <strain evidence="8 9">D5</strain>
    </source>
</reference>
<evidence type="ECO:0000259" key="7">
    <source>
        <dbReference type="Pfam" id="PF21302"/>
    </source>
</evidence>
<feature type="domain" description="23S rRNA (guanine(745)-N(1))-methyltransferase N-terminal" evidence="7">
    <location>
        <begin position="11"/>
        <end position="53"/>
    </location>
</feature>
<dbReference type="InterPro" id="IPR016718">
    <property type="entry name" value="rRNA_m1G-MeTrfase_A_prd"/>
</dbReference>
<evidence type="ECO:0000256" key="5">
    <source>
        <dbReference type="PIRSR" id="PIRSR018249-2"/>
    </source>
</evidence>
<dbReference type="AlphaFoldDB" id="A0A839IRD7"/>
<dbReference type="Proteomes" id="UP000565262">
    <property type="component" value="Unassembled WGS sequence"/>
</dbReference>
<evidence type="ECO:0000256" key="4">
    <source>
        <dbReference type="PIRSR" id="PIRSR018249-1"/>
    </source>
</evidence>
<dbReference type="Pfam" id="PF13649">
    <property type="entry name" value="Methyltransf_25"/>
    <property type="match status" value="1"/>
</dbReference>
<dbReference type="EMBL" id="JACJFM010000012">
    <property type="protein sequence ID" value="MBB1487112.1"/>
    <property type="molecule type" value="Genomic_DNA"/>
</dbReference>
<dbReference type="GO" id="GO:0046872">
    <property type="term" value="F:metal ion binding"/>
    <property type="evidence" value="ECO:0007669"/>
    <property type="project" value="UniProtKB-KW"/>
</dbReference>
<keyword evidence="9" id="KW-1185">Reference proteome</keyword>
<dbReference type="RefSeq" id="WP_182808898.1">
    <property type="nucleotide sequence ID" value="NZ_JACJFM010000012.1"/>
</dbReference>
<evidence type="ECO:0000256" key="2">
    <source>
        <dbReference type="ARBA" id="ARBA00022679"/>
    </source>
</evidence>
<keyword evidence="4" id="KW-0862">Zinc</keyword>
<dbReference type="Gene3D" id="3.40.50.150">
    <property type="entry name" value="Vaccinia Virus protein VP39"/>
    <property type="match status" value="1"/>
</dbReference>
<dbReference type="InterPro" id="IPR048647">
    <property type="entry name" value="RlmA_N"/>
</dbReference>
<evidence type="ECO:0000313" key="9">
    <source>
        <dbReference type="Proteomes" id="UP000565262"/>
    </source>
</evidence>
<name>A0A839IRD7_9GAMM</name>
<feature type="binding site" evidence="5">
    <location>
        <begin position="103"/>
        <end position="104"/>
    </location>
    <ligand>
        <name>S-adenosyl-L-methionine</name>
        <dbReference type="ChEBI" id="CHEBI:59789"/>
    </ligand>
</feature>
<keyword evidence="3 5" id="KW-0949">S-adenosyl-L-methionine</keyword>